<reference evidence="2" key="1">
    <citation type="journal article" date="2020" name="G3 (Bethesda)">
        <title>High-Quality Assemblies for Three Invasive Social Wasps from the &lt;i&gt;Vespula&lt;/i&gt; Genus.</title>
        <authorList>
            <person name="Harrop T.W.R."/>
            <person name="Guhlin J."/>
            <person name="McLaughlin G.M."/>
            <person name="Permina E."/>
            <person name="Stockwell P."/>
            <person name="Gilligan J."/>
            <person name="Le Lec M.F."/>
            <person name="Gruber M.A.M."/>
            <person name="Quinn O."/>
            <person name="Lovegrove M."/>
            <person name="Duncan E.J."/>
            <person name="Remnant E.J."/>
            <person name="Van Eeckhoven J."/>
            <person name="Graham B."/>
            <person name="Knapp R.A."/>
            <person name="Langford K.W."/>
            <person name="Kronenberg Z."/>
            <person name="Press M.O."/>
            <person name="Eacker S.M."/>
            <person name="Wilson-Rankin E.E."/>
            <person name="Purcell J."/>
            <person name="Lester P.J."/>
            <person name="Dearden P.K."/>
        </authorList>
    </citation>
    <scope>NUCLEOTIDE SEQUENCE</scope>
    <source>
        <strain evidence="2">Linc-1</strain>
    </source>
</reference>
<gene>
    <name evidence="2" type="ORF">HZH68_016212</name>
</gene>
<comment type="caution">
    <text evidence="2">The sequence shown here is derived from an EMBL/GenBank/DDBJ whole genome shotgun (WGS) entry which is preliminary data.</text>
</comment>
<evidence type="ECO:0000256" key="1">
    <source>
        <dbReference type="SAM" id="MobiDB-lite"/>
    </source>
</evidence>
<feature type="compositionally biased region" description="Basic and acidic residues" evidence="1">
    <location>
        <begin position="73"/>
        <end position="84"/>
    </location>
</feature>
<dbReference type="EMBL" id="JACSDZ010000023">
    <property type="protein sequence ID" value="KAF7380347.1"/>
    <property type="molecule type" value="Genomic_DNA"/>
</dbReference>
<organism evidence="2 3">
    <name type="scientific">Vespula germanica</name>
    <name type="common">German yellow jacket</name>
    <name type="synonym">Paravespula germanica</name>
    <dbReference type="NCBI Taxonomy" id="30212"/>
    <lineage>
        <taxon>Eukaryota</taxon>
        <taxon>Metazoa</taxon>
        <taxon>Ecdysozoa</taxon>
        <taxon>Arthropoda</taxon>
        <taxon>Hexapoda</taxon>
        <taxon>Insecta</taxon>
        <taxon>Pterygota</taxon>
        <taxon>Neoptera</taxon>
        <taxon>Endopterygota</taxon>
        <taxon>Hymenoptera</taxon>
        <taxon>Apocrita</taxon>
        <taxon>Aculeata</taxon>
        <taxon>Vespoidea</taxon>
        <taxon>Vespidae</taxon>
        <taxon>Vespinae</taxon>
        <taxon>Vespula</taxon>
    </lineage>
</organism>
<protein>
    <submittedName>
        <fullName evidence="2">Uncharacterized protein</fullName>
    </submittedName>
</protein>
<feature type="region of interest" description="Disordered" evidence="1">
    <location>
        <begin position="64"/>
        <end position="86"/>
    </location>
</feature>
<name>A0A834J2A4_VESGE</name>
<sequence length="147" mass="17373">MAITSDLLGTDIVLFYSGTFEWWYEAREYNPSKGLSLGWFGNKVLIAYGKSGIRNDKERRGMLIDVEEEEEERRDTENEEEQGKANDYQSIIVYDLFDSRYYLDDDHSTNKFNSNQNDVDFWPIIDFSNLYLISKIFNAVYRKNEVD</sequence>
<dbReference type="Proteomes" id="UP000617340">
    <property type="component" value="Unassembled WGS sequence"/>
</dbReference>
<evidence type="ECO:0000313" key="3">
    <source>
        <dbReference type="Proteomes" id="UP000617340"/>
    </source>
</evidence>
<keyword evidence="3" id="KW-1185">Reference proteome</keyword>
<dbReference type="AlphaFoldDB" id="A0A834J2A4"/>
<accession>A0A834J2A4</accession>
<evidence type="ECO:0000313" key="2">
    <source>
        <dbReference type="EMBL" id="KAF7380347.1"/>
    </source>
</evidence>
<proteinExistence type="predicted"/>